<organism evidence="2">
    <name type="scientific">Candidatus Kentrum sp. TC</name>
    <dbReference type="NCBI Taxonomy" id="2126339"/>
    <lineage>
        <taxon>Bacteria</taxon>
        <taxon>Pseudomonadati</taxon>
        <taxon>Pseudomonadota</taxon>
        <taxon>Gammaproteobacteria</taxon>
        <taxon>Candidatus Kentrum</taxon>
    </lineage>
</organism>
<dbReference type="AlphaFoldDB" id="A0A450YCB1"/>
<feature type="compositionally biased region" description="Basic and acidic residues" evidence="1">
    <location>
        <begin position="51"/>
        <end position="60"/>
    </location>
</feature>
<gene>
    <name evidence="3" type="ORF">BECKTC1821D_GA0114238_100916</name>
    <name evidence="2" type="ORF">BECKTC1821E_GA0114239_100432</name>
    <name evidence="4" type="ORF">BECKTC1821F_GA0114240_100624</name>
</gene>
<dbReference type="EMBL" id="CAADFS010000009">
    <property type="protein sequence ID" value="VFK40240.1"/>
    <property type="molecule type" value="Genomic_DNA"/>
</dbReference>
<reference evidence="2" key="1">
    <citation type="submission" date="2019-02" db="EMBL/GenBank/DDBJ databases">
        <authorList>
            <person name="Gruber-Vodicka R. H."/>
            <person name="Seah K. B. B."/>
        </authorList>
    </citation>
    <scope>NUCLEOTIDE SEQUENCE</scope>
    <source>
        <strain evidence="3">BECK_BZ123</strain>
        <strain evidence="2">BECK_BZ125</strain>
        <strain evidence="4">BECK_BZ126</strain>
    </source>
</reference>
<evidence type="ECO:0000256" key="1">
    <source>
        <dbReference type="SAM" id="MobiDB-lite"/>
    </source>
</evidence>
<feature type="compositionally biased region" description="Basic and acidic residues" evidence="1">
    <location>
        <begin position="29"/>
        <end position="43"/>
    </location>
</feature>
<evidence type="ECO:0000313" key="4">
    <source>
        <dbReference type="EMBL" id="VFK54936.1"/>
    </source>
</evidence>
<dbReference type="EMBL" id="CAADFW010000006">
    <property type="protein sequence ID" value="VFK54936.1"/>
    <property type="molecule type" value="Genomic_DNA"/>
</dbReference>
<evidence type="ECO:0000313" key="2">
    <source>
        <dbReference type="EMBL" id="VFK39188.1"/>
    </source>
</evidence>
<accession>A0A450YCB1</accession>
<dbReference type="EMBL" id="CAADFT010000004">
    <property type="protein sequence ID" value="VFK39188.1"/>
    <property type="molecule type" value="Genomic_DNA"/>
</dbReference>
<proteinExistence type="predicted"/>
<sequence length="74" mass="8159">MTSDDGAAKNNSKSEDLGNHPLPSKKPKGKDLSDQLPRYERPTKTNIGKPYDPRPGEDKARRRIAYALVGVLVV</sequence>
<feature type="region of interest" description="Disordered" evidence="1">
    <location>
        <begin position="1"/>
        <end position="61"/>
    </location>
</feature>
<protein>
    <submittedName>
        <fullName evidence="2">Uncharacterized protein</fullName>
    </submittedName>
</protein>
<evidence type="ECO:0000313" key="3">
    <source>
        <dbReference type="EMBL" id="VFK40240.1"/>
    </source>
</evidence>
<name>A0A450YCB1_9GAMM</name>